<dbReference type="Pfam" id="PF06912">
    <property type="entry name" value="DUF1275"/>
    <property type="match status" value="1"/>
</dbReference>
<keyword evidence="1" id="KW-0472">Membrane</keyword>
<protein>
    <submittedName>
        <fullName evidence="2">YoaK family protein</fullName>
    </submittedName>
</protein>
<name>A0AAU8J3D4_9ACTN</name>
<keyword evidence="1" id="KW-0812">Transmembrane</keyword>
<feature type="transmembrane region" description="Helical" evidence="1">
    <location>
        <begin position="87"/>
        <end position="113"/>
    </location>
</feature>
<proteinExistence type="predicted"/>
<sequence length="242" mass="23591">MNRRAQIALLLLAGASGAVDALAFTVLGSVFAGVMTGNLVLLGISAGRGDGAEVTGPLVALGGYVVGAACAALACRGSRRRAADQPWPGAVVACLAAQCALLTAVAVAAGALGGRSGEGWRVALLVGAAVAMGGQSAAMVAAGAGGAPTTYFTGTLTTLVTGAVDGSARGARELWTAARLPALVGGAACAVAVDAAAPSWGFVPPAVLTACAVACQKPAQRVRRAVTRASGYSLHDARDETH</sequence>
<dbReference type="AlphaFoldDB" id="A0AAU8J3D4"/>
<evidence type="ECO:0000313" key="2">
    <source>
        <dbReference type="EMBL" id="XCJ74420.1"/>
    </source>
</evidence>
<dbReference type="PANTHER" id="PTHR37314:SF4">
    <property type="entry name" value="UPF0700 TRANSMEMBRANE PROTEIN YOAK"/>
    <property type="match status" value="1"/>
</dbReference>
<accession>A0AAU8J3D4</accession>
<keyword evidence="1" id="KW-1133">Transmembrane helix</keyword>
<gene>
    <name evidence="2" type="ORF">ABII15_32580</name>
</gene>
<reference evidence="2" key="1">
    <citation type="submission" date="2024-06" db="EMBL/GenBank/DDBJ databases">
        <title>Streptomyces sp. strain HUAS MG91 genome sequences.</title>
        <authorList>
            <person name="Mo P."/>
        </authorList>
    </citation>
    <scope>NUCLEOTIDE SEQUENCE</scope>
    <source>
        <strain evidence="2">HUAS MG91</strain>
    </source>
</reference>
<dbReference type="PANTHER" id="PTHR37314">
    <property type="entry name" value="SLR0142 PROTEIN"/>
    <property type="match status" value="1"/>
</dbReference>
<evidence type="ECO:0000256" key="1">
    <source>
        <dbReference type="SAM" id="Phobius"/>
    </source>
</evidence>
<organism evidence="2">
    <name type="scientific">Streptomyces tabacisoli</name>
    <dbReference type="NCBI Taxonomy" id="3156398"/>
    <lineage>
        <taxon>Bacteria</taxon>
        <taxon>Bacillati</taxon>
        <taxon>Actinomycetota</taxon>
        <taxon>Actinomycetes</taxon>
        <taxon>Kitasatosporales</taxon>
        <taxon>Streptomycetaceae</taxon>
        <taxon>Streptomyces</taxon>
    </lineage>
</organism>
<feature type="transmembrane region" description="Helical" evidence="1">
    <location>
        <begin position="119"/>
        <end position="142"/>
    </location>
</feature>
<dbReference type="EMBL" id="CP159534">
    <property type="protein sequence ID" value="XCJ74420.1"/>
    <property type="molecule type" value="Genomic_DNA"/>
</dbReference>
<dbReference type="InterPro" id="IPR010699">
    <property type="entry name" value="DUF1275"/>
</dbReference>
<dbReference type="RefSeq" id="WP_353945864.1">
    <property type="nucleotide sequence ID" value="NZ_CP159534.1"/>
</dbReference>
<feature type="transmembrane region" description="Helical" evidence="1">
    <location>
        <begin position="56"/>
        <end position="75"/>
    </location>
</feature>
<dbReference type="KEGG" id="stac:ABII15_32580"/>